<reference evidence="2" key="1">
    <citation type="submission" date="2017-11" db="EMBL/GenBank/DDBJ databases">
        <authorList>
            <person name="Kajale S.C."/>
            <person name="Sharma A."/>
        </authorList>
    </citation>
    <scope>NUCLEOTIDE SEQUENCE</scope>
    <source>
        <strain evidence="2">LS1_42</strain>
    </source>
</reference>
<dbReference type="EMBL" id="PHNJ01000005">
    <property type="protein sequence ID" value="TYL38603.1"/>
    <property type="molecule type" value="Genomic_DNA"/>
</dbReference>
<feature type="region of interest" description="Disordered" evidence="1">
    <location>
        <begin position="283"/>
        <end position="401"/>
    </location>
</feature>
<name>A0A8J8TQL1_9EURY</name>
<evidence type="ECO:0000313" key="3">
    <source>
        <dbReference type="Proteomes" id="UP000766904"/>
    </source>
</evidence>
<dbReference type="AlphaFoldDB" id="A0A8J8TQL1"/>
<feature type="compositionally biased region" description="Basic and acidic residues" evidence="1">
    <location>
        <begin position="392"/>
        <end position="401"/>
    </location>
</feature>
<sequence>MLYENTNQTRRTLLRTVGIAGLAGVAVPSGARTRRADHETIRVPEDRSTIQAAVDDADPGTLVLVEPGTYEEAIEVETPELTIRGTDRNEVVLDGEFDREHGIVVEADGVALENMTARHYRVNAFYWRYVEGFRGSFLTAYNNGDYGVYGYRSRDGRFEHSYASGHVSAGFYLGRNHPFEAVIENVVAEHNNLGYSGTSAGGDLTIRDSTWRYNRAGIVPNTLDEADPPQEENHIVNNEVYENHNTDAPAKELTYPAFGTGILLWGGLDNLVEDNEVRDHENFGIAAEPNVAEPSGNEVRENDVGDSGVADLALGDPAGDDNRFADNEFRSSLPEDIESEAAVSDGSERVTAVYEEQEQRAEDGDFEAGDWRDQPTPDDRPTMPDPEAPPRAADKETSWET</sequence>
<feature type="compositionally biased region" description="Basic and acidic residues" evidence="1">
    <location>
        <begin position="357"/>
        <end position="382"/>
    </location>
</feature>
<evidence type="ECO:0000256" key="1">
    <source>
        <dbReference type="SAM" id="MobiDB-lite"/>
    </source>
</evidence>
<feature type="compositionally biased region" description="Basic and acidic residues" evidence="1">
    <location>
        <begin position="320"/>
        <end position="329"/>
    </location>
</feature>
<evidence type="ECO:0000313" key="2">
    <source>
        <dbReference type="EMBL" id="TYL38603.1"/>
    </source>
</evidence>
<accession>A0A8J8TQL1</accession>
<dbReference type="OrthoDB" id="36243at2157"/>
<dbReference type="InterPro" id="IPR006626">
    <property type="entry name" value="PbH1"/>
</dbReference>
<keyword evidence="3" id="KW-1185">Reference proteome</keyword>
<comment type="caution">
    <text evidence="2">The sequence shown here is derived from an EMBL/GenBank/DDBJ whole genome shotgun (WGS) entry which is preliminary data.</text>
</comment>
<dbReference type="SUPFAM" id="SSF51126">
    <property type="entry name" value="Pectin lyase-like"/>
    <property type="match status" value="1"/>
</dbReference>
<dbReference type="SMART" id="SM00710">
    <property type="entry name" value="PbH1"/>
    <property type="match status" value="5"/>
</dbReference>
<dbReference type="InterPro" id="IPR006311">
    <property type="entry name" value="TAT_signal"/>
</dbReference>
<dbReference type="Proteomes" id="UP000766904">
    <property type="component" value="Unassembled WGS sequence"/>
</dbReference>
<dbReference type="Gene3D" id="2.160.20.10">
    <property type="entry name" value="Single-stranded right-handed beta-helix, Pectin lyase-like"/>
    <property type="match status" value="1"/>
</dbReference>
<dbReference type="RefSeq" id="WP_148858312.1">
    <property type="nucleotide sequence ID" value="NZ_PHNJ01000005.1"/>
</dbReference>
<proteinExistence type="predicted"/>
<gene>
    <name evidence="2" type="ORF">CV102_12465</name>
</gene>
<dbReference type="InterPro" id="IPR011050">
    <property type="entry name" value="Pectin_lyase_fold/virulence"/>
</dbReference>
<dbReference type="InterPro" id="IPR012334">
    <property type="entry name" value="Pectin_lyas_fold"/>
</dbReference>
<protein>
    <submittedName>
        <fullName evidence="2">Plastocyanin</fullName>
    </submittedName>
</protein>
<dbReference type="PROSITE" id="PS51318">
    <property type="entry name" value="TAT"/>
    <property type="match status" value="1"/>
</dbReference>
<organism evidence="2 3">
    <name type="scientific">Natronococcus pandeyae</name>
    <dbReference type="NCBI Taxonomy" id="2055836"/>
    <lineage>
        <taxon>Archaea</taxon>
        <taxon>Methanobacteriati</taxon>
        <taxon>Methanobacteriota</taxon>
        <taxon>Stenosarchaea group</taxon>
        <taxon>Halobacteria</taxon>
        <taxon>Halobacteriales</taxon>
        <taxon>Natrialbaceae</taxon>
        <taxon>Natronococcus</taxon>
    </lineage>
</organism>